<keyword evidence="3" id="KW-1185">Reference proteome</keyword>
<feature type="compositionally biased region" description="Acidic residues" evidence="1">
    <location>
        <begin position="7"/>
        <end position="20"/>
    </location>
</feature>
<organism evidence="2 3">
    <name type="scientific">Populus alba x Populus x berolinensis</name>
    <dbReference type="NCBI Taxonomy" id="444605"/>
    <lineage>
        <taxon>Eukaryota</taxon>
        <taxon>Viridiplantae</taxon>
        <taxon>Streptophyta</taxon>
        <taxon>Embryophyta</taxon>
        <taxon>Tracheophyta</taxon>
        <taxon>Spermatophyta</taxon>
        <taxon>Magnoliopsida</taxon>
        <taxon>eudicotyledons</taxon>
        <taxon>Gunneridae</taxon>
        <taxon>Pentapetalae</taxon>
        <taxon>rosids</taxon>
        <taxon>fabids</taxon>
        <taxon>Malpighiales</taxon>
        <taxon>Salicaceae</taxon>
        <taxon>Saliceae</taxon>
        <taxon>Populus</taxon>
    </lineage>
</organism>
<name>A0AAD6L9K9_9ROSI</name>
<dbReference type="EMBL" id="JAQIZT010000019">
    <property type="protein sequence ID" value="KAJ6952860.1"/>
    <property type="molecule type" value="Genomic_DNA"/>
</dbReference>
<evidence type="ECO:0000313" key="3">
    <source>
        <dbReference type="Proteomes" id="UP001164929"/>
    </source>
</evidence>
<proteinExistence type="predicted"/>
<evidence type="ECO:0000313" key="2">
    <source>
        <dbReference type="EMBL" id="KAJ6952860.1"/>
    </source>
</evidence>
<sequence length="84" mass="9294">METVEAVVDDEASLDDDDGGDSAATKKAFRALSHSKSSSNFITHLCHKINSKLKVQVLMFPLQILLMQFVASTWGNLCYKEAVF</sequence>
<feature type="region of interest" description="Disordered" evidence="1">
    <location>
        <begin position="1"/>
        <end position="22"/>
    </location>
</feature>
<dbReference type="AlphaFoldDB" id="A0AAD6L9K9"/>
<gene>
    <name evidence="2" type="ORF">NC653_041874</name>
</gene>
<evidence type="ECO:0000256" key="1">
    <source>
        <dbReference type="SAM" id="MobiDB-lite"/>
    </source>
</evidence>
<reference evidence="2" key="1">
    <citation type="journal article" date="2023" name="Mol. Ecol. Resour.">
        <title>Chromosome-level genome assembly of a triploid poplar Populus alba 'Berolinensis'.</title>
        <authorList>
            <person name="Chen S."/>
            <person name="Yu Y."/>
            <person name="Wang X."/>
            <person name="Wang S."/>
            <person name="Zhang T."/>
            <person name="Zhou Y."/>
            <person name="He R."/>
            <person name="Meng N."/>
            <person name="Wang Y."/>
            <person name="Liu W."/>
            <person name="Liu Z."/>
            <person name="Liu J."/>
            <person name="Guo Q."/>
            <person name="Huang H."/>
            <person name="Sederoff R.R."/>
            <person name="Wang G."/>
            <person name="Qu G."/>
            <person name="Chen S."/>
        </authorList>
    </citation>
    <scope>NUCLEOTIDE SEQUENCE</scope>
    <source>
        <strain evidence="2">SC-2020</strain>
    </source>
</reference>
<comment type="caution">
    <text evidence="2">The sequence shown here is derived from an EMBL/GenBank/DDBJ whole genome shotgun (WGS) entry which is preliminary data.</text>
</comment>
<protein>
    <submittedName>
        <fullName evidence="2">Uncharacterized protein</fullName>
    </submittedName>
</protein>
<dbReference type="Proteomes" id="UP001164929">
    <property type="component" value="Chromosome 19"/>
</dbReference>
<accession>A0AAD6L9K9</accession>